<dbReference type="EMBL" id="CAEZYF010000014">
    <property type="protein sequence ID" value="CAB4731662.1"/>
    <property type="molecule type" value="Genomic_DNA"/>
</dbReference>
<dbReference type="GO" id="GO:0022857">
    <property type="term" value="F:transmembrane transporter activity"/>
    <property type="evidence" value="ECO:0007669"/>
    <property type="project" value="InterPro"/>
</dbReference>
<protein>
    <submittedName>
        <fullName evidence="11">Unannotated protein</fullName>
    </submittedName>
</protein>
<dbReference type="EMBL" id="CAESGF010000005">
    <property type="protein sequence ID" value="CAB4363299.1"/>
    <property type="molecule type" value="Genomic_DNA"/>
</dbReference>
<evidence type="ECO:0000256" key="2">
    <source>
        <dbReference type="ARBA" id="ARBA00022475"/>
    </source>
</evidence>
<comment type="subcellular location">
    <subcellularLocation>
        <location evidence="1">Cell membrane</location>
        <topology evidence="1">Multi-pass membrane protein</topology>
    </subcellularLocation>
</comment>
<keyword evidence="4 6" id="KW-1133">Transmembrane helix</keyword>
<dbReference type="EMBL" id="CAFBMT010000005">
    <property type="protein sequence ID" value="CAB4926722.1"/>
    <property type="molecule type" value="Genomic_DNA"/>
</dbReference>
<evidence type="ECO:0000313" key="8">
    <source>
        <dbReference type="EMBL" id="CAB4731662.1"/>
    </source>
</evidence>
<evidence type="ECO:0000313" key="7">
    <source>
        <dbReference type="EMBL" id="CAB4363299.1"/>
    </source>
</evidence>
<evidence type="ECO:0000256" key="5">
    <source>
        <dbReference type="ARBA" id="ARBA00023136"/>
    </source>
</evidence>
<feature type="transmembrane region" description="Helical" evidence="6">
    <location>
        <begin position="333"/>
        <end position="352"/>
    </location>
</feature>
<keyword evidence="5 6" id="KW-0472">Membrane</keyword>
<evidence type="ECO:0000313" key="10">
    <source>
        <dbReference type="EMBL" id="CAB4926722.1"/>
    </source>
</evidence>
<dbReference type="CDD" id="cd06580">
    <property type="entry name" value="TM_PBP1_transp_TpRbsC_like"/>
    <property type="match status" value="1"/>
</dbReference>
<evidence type="ECO:0000256" key="4">
    <source>
        <dbReference type="ARBA" id="ARBA00022989"/>
    </source>
</evidence>
<accession>A0A6J7LTL7</accession>
<feature type="transmembrane region" description="Helical" evidence="6">
    <location>
        <begin position="130"/>
        <end position="151"/>
    </location>
</feature>
<dbReference type="InterPro" id="IPR001851">
    <property type="entry name" value="ABC_transp_permease"/>
</dbReference>
<dbReference type="PANTHER" id="PTHR47089:SF1">
    <property type="entry name" value="GUANOSINE ABC TRANSPORTER PERMEASE PROTEIN NUPP"/>
    <property type="match status" value="1"/>
</dbReference>
<keyword evidence="2" id="KW-1003">Cell membrane</keyword>
<evidence type="ECO:0000313" key="9">
    <source>
        <dbReference type="EMBL" id="CAB4852169.1"/>
    </source>
</evidence>
<evidence type="ECO:0000256" key="1">
    <source>
        <dbReference type="ARBA" id="ARBA00004651"/>
    </source>
</evidence>
<organism evidence="11">
    <name type="scientific">freshwater metagenome</name>
    <dbReference type="NCBI Taxonomy" id="449393"/>
    <lineage>
        <taxon>unclassified sequences</taxon>
        <taxon>metagenomes</taxon>
        <taxon>ecological metagenomes</taxon>
    </lineage>
</organism>
<feature type="transmembrane region" description="Helical" evidence="6">
    <location>
        <begin position="258"/>
        <end position="278"/>
    </location>
</feature>
<dbReference type="AlphaFoldDB" id="A0A6J7LTL7"/>
<feature type="transmembrane region" description="Helical" evidence="6">
    <location>
        <begin position="28"/>
        <end position="52"/>
    </location>
</feature>
<evidence type="ECO:0000256" key="3">
    <source>
        <dbReference type="ARBA" id="ARBA00022692"/>
    </source>
</evidence>
<gene>
    <name evidence="8" type="ORF">UFOPK2656_02161</name>
    <name evidence="9" type="ORF">UFOPK3267_01924</name>
    <name evidence="10" type="ORF">UFOPK3651_01218</name>
    <name evidence="11" type="ORF">UFOPK3931_00169</name>
    <name evidence="7" type="ORF">UFOPK4189_01081</name>
</gene>
<evidence type="ECO:0000313" key="11">
    <source>
        <dbReference type="EMBL" id="CAB4971647.1"/>
    </source>
</evidence>
<dbReference type="GO" id="GO:0005886">
    <property type="term" value="C:plasma membrane"/>
    <property type="evidence" value="ECO:0007669"/>
    <property type="project" value="UniProtKB-SubCell"/>
</dbReference>
<feature type="transmembrane region" description="Helical" evidence="6">
    <location>
        <begin position="211"/>
        <end position="230"/>
    </location>
</feature>
<feature type="transmembrane region" description="Helical" evidence="6">
    <location>
        <begin position="106"/>
        <end position="124"/>
    </location>
</feature>
<name>A0A6J7LTL7_9ZZZZ</name>
<keyword evidence="3 6" id="KW-0812">Transmembrane</keyword>
<proteinExistence type="predicted"/>
<dbReference type="PANTHER" id="PTHR47089">
    <property type="entry name" value="ABC TRANSPORTER, PERMEASE PROTEIN"/>
    <property type="match status" value="1"/>
</dbReference>
<dbReference type="Pfam" id="PF02653">
    <property type="entry name" value="BPD_transp_2"/>
    <property type="match status" value="1"/>
</dbReference>
<dbReference type="EMBL" id="CAFBOL010000003">
    <property type="protein sequence ID" value="CAB4971647.1"/>
    <property type="molecule type" value="Genomic_DNA"/>
</dbReference>
<feature type="transmembrane region" description="Helical" evidence="6">
    <location>
        <begin position="81"/>
        <end position="99"/>
    </location>
</feature>
<feature type="transmembrane region" description="Helical" evidence="6">
    <location>
        <begin position="160"/>
        <end position="178"/>
    </location>
</feature>
<dbReference type="EMBL" id="CAFBIY010000114">
    <property type="protein sequence ID" value="CAB4852169.1"/>
    <property type="molecule type" value="Genomic_DNA"/>
</dbReference>
<reference evidence="11" key="1">
    <citation type="submission" date="2020-05" db="EMBL/GenBank/DDBJ databases">
        <authorList>
            <person name="Chiriac C."/>
            <person name="Salcher M."/>
            <person name="Ghai R."/>
            <person name="Kavagutti S V."/>
        </authorList>
    </citation>
    <scope>NUCLEOTIDE SEQUENCE</scope>
</reference>
<sequence length="379" mass="40242">MSESINESVDTAVSKLQRLFKGSGQQSVLITLASSLAAVAIALVLAGILLWATGKSPFDAYSKMLEAGLTNDKLLETVQRATPLIVAAVAVAIGFKMNLFNIGVEGQYLMGVFWAAVVGAYVHLPSVLHIGLIFLVAMAAGAIWAAIPAILKVKKGVNEVIATIMLNTITLSIIDWLFQEKFRHEIPGQLDVKTKLLPTTAWLPDLVKNRLSSFVFMALVVVIVFWLIVYKSKFGFRLRASGANAIAARTAGISSNNMIVTSMVMSGAIAGLAGMTYLLSTSHAYGPTRPEGYGFNGIAVALLGRNHPAGIIVAGLLWGFLDSVAGPLQIAKIPQSIVLVIKAVILLTVVIVNEVVGRRVAKRTADRTAAQLTLPVVAA</sequence>
<evidence type="ECO:0000256" key="6">
    <source>
        <dbReference type="SAM" id="Phobius"/>
    </source>
</evidence>